<dbReference type="SUPFAM" id="SSF46689">
    <property type="entry name" value="Homeodomain-like"/>
    <property type="match status" value="1"/>
</dbReference>
<evidence type="ECO:0000313" key="4">
    <source>
        <dbReference type="Proteomes" id="UP001157114"/>
    </source>
</evidence>
<dbReference type="InterPro" id="IPR009057">
    <property type="entry name" value="Homeodomain-like_sf"/>
</dbReference>
<evidence type="ECO:0000259" key="2">
    <source>
        <dbReference type="Pfam" id="PF00440"/>
    </source>
</evidence>
<protein>
    <submittedName>
        <fullName evidence="3">TetR family transcriptional regulator</fullName>
    </submittedName>
</protein>
<dbReference type="SUPFAM" id="SSF48498">
    <property type="entry name" value="Tetracyclin repressor-like, C-terminal domain"/>
    <property type="match status" value="1"/>
</dbReference>
<organism evidence="3 4">
    <name type="scientific">Paenibacillus glycanilyticus</name>
    <dbReference type="NCBI Taxonomy" id="126569"/>
    <lineage>
        <taxon>Bacteria</taxon>
        <taxon>Bacillati</taxon>
        <taxon>Bacillota</taxon>
        <taxon>Bacilli</taxon>
        <taxon>Bacillales</taxon>
        <taxon>Paenibacillaceae</taxon>
        <taxon>Paenibacillus</taxon>
    </lineage>
</organism>
<keyword evidence="4" id="KW-1185">Reference proteome</keyword>
<dbReference type="RefSeq" id="WP_284237015.1">
    <property type="nucleotide sequence ID" value="NZ_BSSQ01000002.1"/>
</dbReference>
<dbReference type="Gene3D" id="1.10.357.10">
    <property type="entry name" value="Tetracycline Repressor, domain 2"/>
    <property type="match status" value="1"/>
</dbReference>
<name>A0ABQ6G7Q9_9BACL</name>
<keyword evidence="1" id="KW-0238">DNA-binding</keyword>
<dbReference type="InterPro" id="IPR001647">
    <property type="entry name" value="HTH_TetR"/>
</dbReference>
<dbReference type="Proteomes" id="UP001157114">
    <property type="component" value="Unassembled WGS sequence"/>
</dbReference>
<dbReference type="InterPro" id="IPR050109">
    <property type="entry name" value="HTH-type_TetR-like_transc_reg"/>
</dbReference>
<dbReference type="EMBL" id="BSSQ01000002">
    <property type="protein sequence ID" value="GLX66320.1"/>
    <property type="molecule type" value="Genomic_DNA"/>
</dbReference>
<evidence type="ECO:0000256" key="1">
    <source>
        <dbReference type="ARBA" id="ARBA00023125"/>
    </source>
</evidence>
<dbReference type="PANTHER" id="PTHR30328">
    <property type="entry name" value="TRANSCRIPTIONAL REPRESSOR"/>
    <property type="match status" value="1"/>
</dbReference>
<comment type="caution">
    <text evidence="3">The sequence shown here is derived from an EMBL/GenBank/DDBJ whole genome shotgun (WGS) entry which is preliminary data.</text>
</comment>
<dbReference type="PANTHER" id="PTHR30328:SF54">
    <property type="entry name" value="HTH-TYPE TRANSCRIPTIONAL REPRESSOR SCO4008"/>
    <property type="match status" value="1"/>
</dbReference>
<sequence length="196" mass="22360">MITSESDVKGRILLAARKLFANQGFEGTTVRQICEEAGGANVALISYHFGGKENMFGALFDAFFPSRQFAEVNKNLPPVEGVKLIIAEVTKFRYNDPELVQIIQHEILLNTSRIDKIRYYVMPLWQALREWLEAGREKGIFQFRSVDLALYSIAGVLLLNRQSEYWQAIRSEGQPTLEFTIEELTHFVMNGLQAKL</sequence>
<gene>
    <name evidence="3" type="ORF">MU1_06640</name>
</gene>
<feature type="domain" description="HTH tetR-type" evidence="2">
    <location>
        <begin position="12"/>
        <end position="59"/>
    </location>
</feature>
<proteinExistence type="predicted"/>
<dbReference type="Gene3D" id="1.10.10.60">
    <property type="entry name" value="Homeodomain-like"/>
    <property type="match status" value="1"/>
</dbReference>
<dbReference type="InterPro" id="IPR036271">
    <property type="entry name" value="Tet_transcr_reg_TetR-rel_C_sf"/>
</dbReference>
<evidence type="ECO:0000313" key="3">
    <source>
        <dbReference type="EMBL" id="GLX66320.1"/>
    </source>
</evidence>
<dbReference type="Pfam" id="PF00440">
    <property type="entry name" value="TetR_N"/>
    <property type="match status" value="1"/>
</dbReference>
<reference evidence="3 4" key="1">
    <citation type="submission" date="2023-03" db="EMBL/GenBank/DDBJ databases">
        <title>Draft genome sequence of the bacteria which degrade cell wall of Tricholomamatutake.</title>
        <authorList>
            <person name="Konishi Y."/>
            <person name="Fukuta Y."/>
            <person name="Shirasaka N."/>
        </authorList>
    </citation>
    <scope>NUCLEOTIDE SEQUENCE [LARGE SCALE GENOMIC DNA]</scope>
    <source>
        <strain evidence="4">mu1</strain>
    </source>
</reference>
<accession>A0ABQ6G7Q9</accession>